<dbReference type="RefSeq" id="WP_190614820.1">
    <property type="nucleotide sequence ID" value="NZ_AP018712.1"/>
</dbReference>
<proteinExistence type="inferred from homology"/>
<keyword evidence="3" id="KW-0963">Cytoplasm</keyword>
<organism evidence="8 9">
    <name type="scientific">Tepiditoga spiralis</name>
    <dbReference type="NCBI Taxonomy" id="2108365"/>
    <lineage>
        <taxon>Bacteria</taxon>
        <taxon>Thermotogati</taxon>
        <taxon>Thermotogota</taxon>
        <taxon>Thermotogae</taxon>
        <taxon>Petrotogales</taxon>
        <taxon>Petrotogaceae</taxon>
        <taxon>Tepiditoga</taxon>
    </lineage>
</organism>
<dbReference type="KEGG" id="ocy:OSSY52_21010"/>
<dbReference type="GO" id="GO:0000156">
    <property type="term" value="F:phosphorelay response regulator activity"/>
    <property type="evidence" value="ECO:0007669"/>
    <property type="project" value="InterPro"/>
</dbReference>
<feature type="active site" evidence="3 4">
    <location>
        <position position="167"/>
    </location>
</feature>
<dbReference type="EMBL" id="AP018712">
    <property type="protein sequence ID" value="BBE31960.1"/>
    <property type="molecule type" value="Genomic_DNA"/>
</dbReference>
<dbReference type="AlphaFoldDB" id="A0A7G1G5T2"/>
<dbReference type="FunCoup" id="A0A7G1G5T2">
    <property type="interactions" value="143"/>
</dbReference>
<feature type="modified residue" description="4-aspartylphosphate" evidence="3 5">
    <location>
        <position position="56"/>
    </location>
</feature>
<evidence type="ECO:0000256" key="4">
    <source>
        <dbReference type="PROSITE-ProRule" id="PRU00050"/>
    </source>
</evidence>
<dbReference type="InterPro" id="IPR001789">
    <property type="entry name" value="Sig_transdc_resp-reg_receiver"/>
</dbReference>
<dbReference type="NCBIfam" id="NF001965">
    <property type="entry name" value="PRK00742.1"/>
    <property type="match status" value="1"/>
</dbReference>
<feature type="active site" evidence="3 4">
    <location>
        <position position="290"/>
    </location>
</feature>
<keyword evidence="1 3" id="KW-0378">Hydrolase</keyword>
<dbReference type="InterPro" id="IPR035909">
    <property type="entry name" value="CheB_C"/>
</dbReference>
<dbReference type="EC" id="3.5.1.44" evidence="3"/>
<dbReference type="InterPro" id="IPR011006">
    <property type="entry name" value="CheY-like_superfamily"/>
</dbReference>
<keyword evidence="3 4" id="KW-0145">Chemotaxis</keyword>
<evidence type="ECO:0000256" key="3">
    <source>
        <dbReference type="HAMAP-Rule" id="MF_00099"/>
    </source>
</evidence>
<dbReference type="InParanoid" id="A0A7G1G5T2"/>
<dbReference type="PIRSF" id="PIRSF000876">
    <property type="entry name" value="RR_chemtxs_CheB"/>
    <property type="match status" value="1"/>
</dbReference>
<comment type="subcellular location">
    <subcellularLocation>
        <location evidence="3">Cytoplasm</location>
    </subcellularLocation>
</comment>
<dbReference type="GO" id="GO:0050568">
    <property type="term" value="F:protein-glutamine glutaminase activity"/>
    <property type="evidence" value="ECO:0007669"/>
    <property type="project" value="UniProtKB-UniRule"/>
</dbReference>
<evidence type="ECO:0000313" key="9">
    <source>
        <dbReference type="Proteomes" id="UP000516361"/>
    </source>
</evidence>
<accession>A0A7G1G5T2</accession>
<dbReference type="PROSITE" id="PS50122">
    <property type="entry name" value="CHEB"/>
    <property type="match status" value="1"/>
</dbReference>
<evidence type="ECO:0000256" key="1">
    <source>
        <dbReference type="ARBA" id="ARBA00022801"/>
    </source>
</evidence>
<feature type="active site" evidence="3 4">
    <location>
        <position position="194"/>
    </location>
</feature>
<dbReference type="Gene3D" id="3.40.50.2300">
    <property type="match status" value="1"/>
</dbReference>
<comment type="catalytic activity">
    <reaction evidence="3">
        <text>L-glutaminyl-[protein] + H2O = L-glutamyl-[protein] + NH4(+)</text>
        <dbReference type="Rhea" id="RHEA:16441"/>
        <dbReference type="Rhea" id="RHEA-COMP:10207"/>
        <dbReference type="Rhea" id="RHEA-COMP:10208"/>
        <dbReference type="ChEBI" id="CHEBI:15377"/>
        <dbReference type="ChEBI" id="CHEBI:28938"/>
        <dbReference type="ChEBI" id="CHEBI:29973"/>
        <dbReference type="ChEBI" id="CHEBI:30011"/>
        <dbReference type="EC" id="3.5.1.44"/>
    </reaction>
</comment>
<comment type="catalytic activity">
    <reaction evidence="2 3">
        <text>[protein]-L-glutamate 5-O-methyl ester + H2O = L-glutamyl-[protein] + methanol + H(+)</text>
        <dbReference type="Rhea" id="RHEA:23236"/>
        <dbReference type="Rhea" id="RHEA-COMP:10208"/>
        <dbReference type="Rhea" id="RHEA-COMP:10311"/>
        <dbReference type="ChEBI" id="CHEBI:15377"/>
        <dbReference type="ChEBI" id="CHEBI:15378"/>
        <dbReference type="ChEBI" id="CHEBI:17790"/>
        <dbReference type="ChEBI" id="CHEBI:29973"/>
        <dbReference type="ChEBI" id="CHEBI:82795"/>
        <dbReference type="EC" id="3.1.1.61"/>
    </reaction>
</comment>
<dbReference type="Gene3D" id="3.40.50.180">
    <property type="entry name" value="Methylesterase CheB, C-terminal domain"/>
    <property type="match status" value="1"/>
</dbReference>
<dbReference type="PROSITE" id="PS50110">
    <property type="entry name" value="RESPONSE_REGULATORY"/>
    <property type="match status" value="1"/>
</dbReference>
<comment type="PTM">
    <text evidence="3">Phosphorylated by CheA. Phosphorylation of the N-terminal regulatory domain activates the methylesterase activity.</text>
</comment>
<sequence>MDEIKVLVVDDSAFMRMVLKDIIDKQPDMKVIGMAKDGLEAVEKVEKLKPDVVTLDVEMPKLNGFEALKIIMKKTPTRVIMVSSLTSRDAAITIECLENGALDFIQKPAGSTSWTFRQVQDDLLQKIHEAIKVSINVLAKPQKSITTRKKRESVGTVGKKILLIASSTGGPRSLDKVVPLLPEKIGVPVIIVQHMPAGFTKSLANRLNKISELTVKEAEEGDVLEKDTVYIAPGNFHLGLKKSGTKVSLYLDSSEKINNVRPAADFTFDSAAEIYKQNIVSVVLTGMGRDGTKGAFKIKHYGGKIIAESKETCVVYGMPKAIVEEGYADYILPNTKIADKIVDILEGKE</sequence>
<comment type="similarity">
    <text evidence="3">Belongs to the CheB family.</text>
</comment>
<dbReference type="InterPro" id="IPR000673">
    <property type="entry name" value="Sig_transdc_resp-reg_Me-estase"/>
</dbReference>
<evidence type="ECO:0000256" key="5">
    <source>
        <dbReference type="PROSITE-ProRule" id="PRU00169"/>
    </source>
</evidence>
<reference evidence="8 9" key="1">
    <citation type="submission" date="2018-06" db="EMBL/GenBank/DDBJ databases">
        <title>Genome sequencing of Oceanotoga sp. sy52.</title>
        <authorList>
            <person name="Mori K."/>
        </authorList>
    </citation>
    <scope>NUCLEOTIDE SEQUENCE [LARGE SCALE GENOMIC DNA]</scope>
    <source>
        <strain evidence="9">sy52</strain>
    </source>
</reference>
<dbReference type="InterPro" id="IPR008248">
    <property type="entry name" value="CheB-like"/>
</dbReference>
<feature type="domain" description="CheB-type methylesterase" evidence="7">
    <location>
        <begin position="155"/>
        <end position="348"/>
    </location>
</feature>
<dbReference type="PANTHER" id="PTHR42872:SF3">
    <property type="entry name" value="PROTEIN-GLUTAMATE METHYLESTERASE_PROTEIN-GLUTAMINE GLUTAMINASE 1"/>
    <property type="match status" value="1"/>
</dbReference>
<evidence type="ECO:0000256" key="2">
    <source>
        <dbReference type="ARBA" id="ARBA00048267"/>
    </source>
</evidence>
<evidence type="ECO:0000313" key="8">
    <source>
        <dbReference type="EMBL" id="BBE31960.1"/>
    </source>
</evidence>
<comment type="domain">
    <text evidence="3">Contains a C-terminal catalytic domain, and an N-terminal region which modulates catalytic activity.</text>
</comment>
<comment type="function">
    <text evidence="3">Involved in chemotaxis. Part of a chemotaxis signal transduction system that modulates chemotaxis in response to various stimuli. Catalyzes the demethylation of specific methylglutamate residues introduced into the chemoreceptors (methyl-accepting chemotaxis proteins or MCP) by CheR. Also mediates the irreversible deamidation of specific glutamine residues to glutamic acid.</text>
</comment>
<dbReference type="Pfam" id="PF01339">
    <property type="entry name" value="CheB_methylest"/>
    <property type="match status" value="1"/>
</dbReference>
<dbReference type="Proteomes" id="UP000516361">
    <property type="component" value="Chromosome"/>
</dbReference>
<keyword evidence="3 5" id="KW-0597">Phosphoprotein</keyword>
<dbReference type="CDD" id="cd17541">
    <property type="entry name" value="REC_CheB-like"/>
    <property type="match status" value="1"/>
</dbReference>
<dbReference type="SUPFAM" id="SSF52172">
    <property type="entry name" value="CheY-like"/>
    <property type="match status" value="1"/>
</dbReference>
<feature type="domain" description="Response regulatory" evidence="6">
    <location>
        <begin position="5"/>
        <end position="122"/>
    </location>
</feature>
<dbReference type="GO" id="GO:0006935">
    <property type="term" value="P:chemotaxis"/>
    <property type="evidence" value="ECO:0007669"/>
    <property type="project" value="UniProtKB-UniRule"/>
</dbReference>
<name>A0A7G1G5T2_9BACT</name>
<dbReference type="SMART" id="SM00448">
    <property type="entry name" value="REC"/>
    <property type="match status" value="1"/>
</dbReference>
<protein>
    <recommendedName>
        <fullName evidence="3">Protein-glutamate methylesterase/protein-glutamine glutaminase</fullName>
        <ecNumber evidence="3">3.1.1.61</ecNumber>
        <ecNumber evidence="3">3.5.1.44</ecNumber>
    </recommendedName>
</protein>
<evidence type="ECO:0000259" key="6">
    <source>
        <dbReference type="PROSITE" id="PS50110"/>
    </source>
</evidence>
<dbReference type="EC" id="3.1.1.61" evidence="3"/>
<dbReference type="GO" id="GO:0005737">
    <property type="term" value="C:cytoplasm"/>
    <property type="evidence" value="ECO:0007669"/>
    <property type="project" value="UniProtKB-SubCell"/>
</dbReference>
<dbReference type="Pfam" id="PF00072">
    <property type="entry name" value="Response_reg"/>
    <property type="match status" value="1"/>
</dbReference>
<dbReference type="SUPFAM" id="SSF52738">
    <property type="entry name" value="Methylesterase CheB, C-terminal domain"/>
    <property type="match status" value="1"/>
</dbReference>
<dbReference type="CDD" id="cd16432">
    <property type="entry name" value="CheB_Rec"/>
    <property type="match status" value="1"/>
</dbReference>
<dbReference type="PANTHER" id="PTHR42872">
    <property type="entry name" value="PROTEIN-GLUTAMATE METHYLESTERASE/PROTEIN-GLUTAMINE GLUTAMINASE"/>
    <property type="match status" value="1"/>
</dbReference>
<keyword evidence="9" id="KW-1185">Reference proteome</keyword>
<dbReference type="GO" id="GO:0008984">
    <property type="term" value="F:protein-glutamate methylesterase activity"/>
    <property type="evidence" value="ECO:0007669"/>
    <property type="project" value="UniProtKB-UniRule"/>
</dbReference>
<evidence type="ECO:0000259" key="7">
    <source>
        <dbReference type="PROSITE" id="PS50122"/>
    </source>
</evidence>
<gene>
    <name evidence="3 8" type="primary">cheB</name>
    <name evidence="8" type="ORF">OSSY52_21010</name>
</gene>
<dbReference type="HAMAP" id="MF_00099">
    <property type="entry name" value="CheB_chemtxs"/>
    <property type="match status" value="1"/>
</dbReference>